<accession>A0A9P0FMC1</accession>
<feature type="domain" description="Tyrosine specific protein phosphatases" evidence="3">
    <location>
        <begin position="111"/>
        <end position="172"/>
    </location>
</feature>
<dbReference type="InterPro" id="IPR052449">
    <property type="entry name" value="STYX-Interacting_Phosphatase"/>
</dbReference>
<name>A0A9P0FMC1_BRAAE</name>
<dbReference type="SMART" id="SM00195">
    <property type="entry name" value="DSPc"/>
    <property type="match status" value="1"/>
</dbReference>
<dbReference type="Proteomes" id="UP001154078">
    <property type="component" value="Chromosome 7"/>
</dbReference>
<dbReference type="InterPro" id="IPR029021">
    <property type="entry name" value="Prot-tyrosine_phosphatase-like"/>
</dbReference>
<evidence type="ECO:0000256" key="1">
    <source>
        <dbReference type="ARBA" id="ARBA00009649"/>
    </source>
</evidence>
<comment type="similarity">
    <text evidence="1">Belongs to the protein-tyrosine phosphatase family. Non-receptor class subfamily.</text>
</comment>
<evidence type="ECO:0000313" key="5">
    <source>
        <dbReference type="Proteomes" id="UP001154078"/>
    </source>
</evidence>
<dbReference type="GO" id="GO:1990444">
    <property type="term" value="F:F-box domain binding"/>
    <property type="evidence" value="ECO:0007669"/>
    <property type="project" value="TreeGrafter"/>
</dbReference>
<dbReference type="PROSITE" id="PS50056">
    <property type="entry name" value="TYR_PHOSPHATASE_2"/>
    <property type="match status" value="1"/>
</dbReference>
<dbReference type="GO" id="GO:0062026">
    <property type="term" value="P:negative regulation of SCF-dependent proteasomal ubiquitin-dependent catabolic process"/>
    <property type="evidence" value="ECO:0007669"/>
    <property type="project" value="TreeGrafter"/>
</dbReference>
<evidence type="ECO:0000259" key="3">
    <source>
        <dbReference type="PROSITE" id="PS50056"/>
    </source>
</evidence>
<reference evidence="4" key="1">
    <citation type="submission" date="2021-12" db="EMBL/GenBank/DDBJ databases">
        <authorList>
            <person name="King R."/>
        </authorList>
    </citation>
    <scope>NUCLEOTIDE SEQUENCE</scope>
</reference>
<evidence type="ECO:0000259" key="2">
    <source>
        <dbReference type="PROSITE" id="PS50054"/>
    </source>
</evidence>
<dbReference type="AlphaFoldDB" id="A0A9P0FMC1"/>
<dbReference type="PANTHER" id="PTHR46588">
    <property type="entry name" value="SERINE/THREONINE/TYROSINE-INTERACTING PROTEIN"/>
    <property type="match status" value="1"/>
</dbReference>
<gene>
    <name evidence="4" type="ORF">MELIAE_LOCUS10826</name>
</gene>
<feature type="domain" description="Tyrosine-protein phosphatase" evidence="2">
    <location>
        <begin position="42"/>
        <end position="191"/>
    </location>
</feature>
<protein>
    <submittedName>
        <fullName evidence="4">Uncharacterized protein</fullName>
    </submittedName>
</protein>
<organism evidence="4 5">
    <name type="scientific">Brassicogethes aeneus</name>
    <name type="common">Rape pollen beetle</name>
    <name type="synonym">Meligethes aeneus</name>
    <dbReference type="NCBI Taxonomy" id="1431903"/>
    <lineage>
        <taxon>Eukaryota</taxon>
        <taxon>Metazoa</taxon>
        <taxon>Ecdysozoa</taxon>
        <taxon>Arthropoda</taxon>
        <taxon>Hexapoda</taxon>
        <taxon>Insecta</taxon>
        <taxon>Pterygota</taxon>
        <taxon>Neoptera</taxon>
        <taxon>Endopterygota</taxon>
        <taxon>Coleoptera</taxon>
        <taxon>Polyphaga</taxon>
        <taxon>Cucujiformia</taxon>
        <taxon>Nitidulidae</taxon>
        <taxon>Meligethinae</taxon>
        <taxon>Brassicogethes</taxon>
    </lineage>
</organism>
<dbReference type="InterPro" id="IPR020422">
    <property type="entry name" value="TYR_PHOSPHATASE_DUAL_dom"/>
</dbReference>
<dbReference type="PANTHER" id="PTHR46588:SF1">
    <property type="entry name" value="SERINE_THREONINE_TYROSINE-INTERACTING PROTEIN"/>
    <property type="match status" value="1"/>
</dbReference>
<dbReference type="GO" id="GO:0005737">
    <property type="term" value="C:cytoplasm"/>
    <property type="evidence" value="ECO:0007669"/>
    <property type="project" value="TreeGrafter"/>
</dbReference>
<dbReference type="InterPro" id="IPR000340">
    <property type="entry name" value="Dual-sp_phosphatase_cat-dom"/>
</dbReference>
<evidence type="ECO:0000313" key="4">
    <source>
        <dbReference type="EMBL" id="CAH0561249.1"/>
    </source>
</evidence>
<dbReference type="EMBL" id="OV121138">
    <property type="protein sequence ID" value="CAH0561249.1"/>
    <property type="molecule type" value="Genomic_DNA"/>
</dbReference>
<dbReference type="PROSITE" id="PS50054">
    <property type="entry name" value="TYR_PHOSPHATASE_DUAL"/>
    <property type="match status" value="1"/>
</dbReference>
<dbReference type="OrthoDB" id="426001at2759"/>
<proteinExistence type="inferred from homology"/>
<dbReference type="GO" id="GO:0070372">
    <property type="term" value="P:regulation of ERK1 and ERK2 cascade"/>
    <property type="evidence" value="ECO:0007669"/>
    <property type="project" value="TreeGrafter"/>
</dbReference>
<dbReference type="InterPro" id="IPR000387">
    <property type="entry name" value="Tyr_Pase_dom"/>
</dbReference>
<dbReference type="Pfam" id="PF00782">
    <property type="entry name" value="DSPc"/>
    <property type="match status" value="1"/>
</dbReference>
<dbReference type="Gene3D" id="3.90.190.10">
    <property type="entry name" value="Protein tyrosine phosphatase superfamily"/>
    <property type="match status" value="1"/>
</dbReference>
<keyword evidence="5" id="KW-1185">Reference proteome</keyword>
<dbReference type="SUPFAM" id="SSF52799">
    <property type="entry name" value="(Phosphotyrosine protein) phosphatases II"/>
    <property type="match status" value="1"/>
</dbReference>
<dbReference type="GO" id="GO:0005654">
    <property type="term" value="C:nucleoplasm"/>
    <property type="evidence" value="ECO:0007669"/>
    <property type="project" value="TreeGrafter"/>
</dbReference>
<sequence length="257" mass="29585">MIDVNSPIYTQDETNNNVRITAAVYDLPFSRHNWQFFLDGTNMQEIIPGLFLGSHSSAENHCLNLLLRNDIKYIISVGPDLEAHFVIPHFAEHNITYLTLDIQDHETENIIRFFPRVKEFIDEAISKSCKVLVRSKSGNSRSATLVLAYVMEKYGLSSEDAYNFVKGKRASISPNEGFVAQLTEYEPIYKARQSLNQGEPSSENRRQKRKCEQLTENFEYDLIQPPPSPNNLENNNDDQCQNIEDFSNSLYKLLLKR</sequence>